<keyword evidence="4" id="KW-0479">Metal-binding</keyword>
<dbReference type="Proteomes" id="UP000000447">
    <property type="component" value="Chromosome"/>
</dbReference>
<dbReference type="SFLD" id="SFLDS00005">
    <property type="entry name" value="Isoprenoid_Synthase_Type_I"/>
    <property type="match status" value="1"/>
</dbReference>
<evidence type="ECO:0000256" key="1">
    <source>
        <dbReference type="ARBA" id="ARBA00001946"/>
    </source>
</evidence>
<reference evidence="7 8" key="1">
    <citation type="journal article" date="2009" name="PLoS ONE">
        <title>Complete genome sequence of the aerobic CO-oxidizing thermophile Thermomicrobium roseum.</title>
        <authorList>
            <person name="Wu D."/>
            <person name="Raymond J."/>
            <person name="Wu M."/>
            <person name="Chatterji S."/>
            <person name="Ren Q."/>
            <person name="Graham J.E."/>
            <person name="Bryant D.A."/>
            <person name="Robb F."/>
            <person name="Colman A."/>
            <person name="Tallon L.J."/>
            <person name="Badger J.H."/>
            <person name="Madupu R."/>
            <person name="Ward N.L."/>
            <person name="Eisen J.A."/>
        </authorList>
    </citation>
    <scope>NUCLEOTIDE SEQUENCE [LARGE SCALE GENOMIC DNA]</scope>
    <source>
        <strain evidence="8">ATCC 27502 / DSM 5159 / P-2</strain>
    </source>
</reference>
<dbReference type="EC" id="2.5.1.30" evidence="7"/>
<evidence type="ECO:0000256" key="3">
    <source>
        <dbReference type="ARBA" id="ARBA00022679"/>
    </source>
</evidence>
<accession>B9L023</accession>
<evidence type="ECO:0000256" key="4">
    <source>
        <dbReference type="ARBA" id="ARBA00022723"/>
    </source>
</evidence>
<evidence type="ECO:0000256" key="6">
    <source>
        <dbReference type="RuleBase" id="RU004466"/>
    </source>
</evidence>
<dbReference type="KEGG" id="tro:trd_1027"/>
<gene>
    <name evidence="7" type="ordered locus">trd_1027</name>
</gene>
<evidence type="ECO:0000313" key="7">
    <source>
        <dbReference type="EMBL" id="ACM04480.1"/>
    </source>
</evidence>
<dbReference type="PANTHER" id="PTHR12001">
    <property type="entry name" value="GERANYLGERANYL PYROPHOSPHATE SYNTHASE"/>
    <property type="match status" value="1"/>
</dbReference>
<evidence type="ECO:0000256" key="5">
    <source>
        <dbReference type="ARBA" id="ARBA00022842"/>
    </source>
</evidence>
<dbReference type="EMBL" id="CP001275">
    <property type="protein sequence ID" value="ACM04480.1"/>
    <property type="molecule type" value="Genomic_DNA"/>
</dbReference>
<dbReference type="HOGENOM" id="CLU_014015_2_0_0"/>
<dbReference type="InterPro" id="IPR008949">
    <property type="entry name" value="Isoprenoid_synthase_dom_sf"/>
</dbReference>
<dbReference type="CDD" id="cd00685">
    <property type="entry name" value="Trans_IPPS_HT"/>
    <property type="match status" value="1"/>
</dbReference>
<evidence type="ECO:0000256" key="2">
    <source>
        <dbReference type="ARBA" id="ARBA00006706"/>
    </source>
</evidence>
<dbReference type="eggNOG" id="COG0142">
    <property type="taxonomic scope" value="Bacteria"/>
</dbReference>
<dbReference type="Gene3D" id="1.10.600.10">
    <property type="entry name" value="Farnesyl Diphosphate Synthase"/>
    <property type="match status" value="1"/>
</dbReference>
<dbReference type="GO" id="GO:0000010">
    <property type="term" value="F:heptaprenyl diphosphate synthase activity"/>
    <property type="evidence" value="ECO:0007669"/>
    <property type="project" value="UniProtKB-EC"/>
</dbReference>
<dbReference type="Pfam" id="PF00348">
    <property type="entry name" value="polyprenyl_synt"/>
    <property type="match status" value="1"/>
</dbReference>
<dbReference type="GO" id="GO:0008299">
    <property type="term" value="P:isoprenoid biosynthetic process"/>
    <property type="evidence" value="ECO:0007669"/>
    <property type="project" value="InterPro"/>
</dbReference>
<keyword evidence="8" id="KW-1185">Reference proteome</keyword>
<keyword evidence="3 6" id="KW-0808">Transferase</keyword>
<dbReference type="PROSITE" id="PS00723">
    <property type="entry name" value="POLYPRENYL_SYNTHASE_1"/>
    <property type="match status" value="1"/>
</dbReference>
<dbReference type="AlphaFoldDB" id="B9L023"/>
<dbReference type="GO" id="GO:0046872">
    <property type="term" value="F:metal ion binding"/>
    <property type="evidence" value="ECO:0007669"/>
    <property type="project" value="UniProtKB-KW"/>
</dbReference>
<dbReference type="OrthoDB" id="9805316at2"/>
<dbReference type="PANTHER" id="PTHR12001:SF69">
    <property type="entry name" value="ALL TRANS-POLYPRENYL-DIPHOSPHATE SYNTHASE PDSS1"/>
    <property type="match status" value="1"/>
</dbReference>
<dbReference type="InterPro" id="IPR033749">
    <property type="entry name" value="Polyprenyl_synt_CS"/>
</dbReference>
<sequence>MGQEFGGPLDFATVLHRMRPDLQRVEDRLLEETALEFPLIGDILRTLILAGGKRLRPLLLLLAAKPFRYDLDRLVPAAAGIELLHTASLIHDDSLDGASVRRGQPTLNALFDPSVVIMVGDYMFARSAMLAASTMNPRVLAVFAHCLGSICDGQLRELFAARRTDVSLDDYQHRIYGKTASLFAGSAEIGAILAEAPDDQIELLRDFGGAMGMAFQIVDDVLDFRATENEIGKPAGQDLRQGTVTLPILLFFQNGKATSEERAFVEQVIAEGAPDDDALARALQLIRTSGALEEALDYARRYVEDAKALLAGLPPTEGRDMLAAVADHALARRL</sequence>
<comment type="similarity">
    <text evidence="2 6">Belongs to the FPP/GGPP synthase family.</text>
</comment>
<dbReference type="STRING" id="309801.trd_1027"/>
<protein>
    <submittedName>
        <fullName evidence="7">Heptaprenyl diphosphate synthase component II</fullName>
        <ecNumber evidence="7">2.5.1.30</ecNumber>
    </submittedName>
</protein>
<comment type="cofactor">
    <cofactor evidence="1">
        <name>Mg(2+)</name>
        <dbReference type="ChEBI" id="CHEBI:18420"/>
    </cofactor>
</comment>
<keyword evidence="5" id="KW-0460">Magnesium</keyword>
<proteinExistence type="inferred from homology"/>
<dbReference type="PROSITE" id="PS00444">
    <property type="entry name" value="POLYPRENYL_SYNTHASE_2"/>
    <property type="match status" value="1"/>
</dbReference>
<dbReference type="SFLD" id="SFLDG01017">
    <property type="entry name" value="Polyprenyl_Transferase_Like"/>
    <property type="match status" value="1"/>
</dbReference>
<dbReference type="SUPFAM" id="SSF48576">
    <property type="entry name" value="Terpenoid synthases"/>
    <property type="match status" value="1"/>
</dbReference>
<dbReference type="InterPro" id="IPR000092">
    <property type="entry name" value="Polyprenyl_synt"/>
</dbReference>
<organism evidence="7 8">
    <name type="scientific">Thermomicrobium roseum (strain ATCC 27502 / DSM 5159 / P-2)</name>
    <dbReference type="NCBI Taxonomy" id="309801"/>
    <lineage>
        <taxon>Bacteria</taxon>
        <taxon>Pseudomonadati</taxon>
        <taxon>Thermomicrobiota</taxon>
        <taxon>Thermomicrobia</taxon>
        <taxon>Thermomicrobiales</taxon>
        <taxon>Thermomicrobiaceae</taxon>
        <taxon>Thermomicrobium</taxon>
    </lineage>
</organism>
<dbReference type="RefSeq" id="WP_015921981.1">
    <property type="nucleotide sequence ID" value="NC_011959.1"/>
</dbReference>
<name>B9L023_THERP</name>
<evidence type="ECO:0000313" key="8">
    <source>
        <dbReference type="Proteomes" id="UP000000447"/>
    </source>
</evidence>